<evidence type="ECO:0000313" key="3">
    <source>
        <dbReference type="Proteomes" id="UP000276776"/>
    </source>
</evidence>
<feature type="coiled-coil region" evidence="1">
    <location>
        <begin position="275"/>
        <end position="302"/>
    </location>
</feature>
<feature type="coiled-coil region" evidence="1">
    <location>
        <begin position="118"/>
        <end position="166"/>
    </location>
</feature>
<dbReference type="AlphaFoldDB" id="A0A158RBD3"/>
<protein>
    <submittedName>
        <fullName evidence="4">Coiled-coil domain-containing protein 62</fullName>
    </submittedName>
</protein>
<evidence type="ECO:0000313" key="2">
    <source>
        <dbReference type="EMBL" id="VDN01259.1"/>
    </source>
</evidence>
<accession>A0A158RBD3</accession>
<dbReference type="EMBL" id="UYYF01004279">
    <property type="protein sequence ID" value="VDN01259.1"/>
    <property type="molecule type" value="Genomic_DNA"/>
</dbReference>
<reference evidence="4" key="1">
    <citation type="submission" date="2016-04" db="UniProtKB">
        <authorList>
            <consortium name="WormBaseParasite"/>
        </authorList>
    </citation>
    <scope>IDENTIFICATION</scope>
</reference>
<organism evidence="4">
    <name type="scientific">Thelazia callipaeda</name>
    <name type="common">Oriental eyeworm</name>
    <name type="synonym">Parasitic nematode</name>
    <dbReference type="NCBI Taxonomy" id="103827"/>
    <lineage>
        <taxon>Eukaryota</taxon>
        <taxon>Metazoa</taxon>
        <taxon>Ecdysozoa</taxon>
        <taxon>Nematoda</taxon>
        <taxon>Chromadorea</taxon>
        <taxon>Rhabditida</taxon>
        <taxon>Spirurina</taxon>
        <taxon>Spiruromorpha</taxon>
        <taxon>Thelazioidea</taxon>
        <taxon>Thelaziidae</taxon>
        <taxon>Thelazia</taxon>
    </lineage>
</organism>
<dbReference type="Proteomes" id="UP000276776">
    <property type="component" value="Unassembled WGS sequence"/>
</dbReference>
<evidence type="ECO:0000256" key="1">
    <source>
        <dbReference type="SAM" id="Coils"/>
    </source>
</evidence>
<keyword evidence="3" id="KW-1185">Reference proteome</keyword>
<sequence length="396" mass="45564">MKTMEDSEFEVGVAKTMSNEKELCQKQTESGKLWQVQKNWLEARKKIASLEAQINMHILLQFSHRLREESLVCEMVDLRRNQEINQAKFDEERREWLRDIREFQRNKLQNSDIGNVEIAKLKAEIAELKSSLDDAERTRMFLLEDNGKIKQQKAKLRCDYNTLKREHSKLLLSHQSGAASMKREILCDRNGAGNSMSYCSENRSECRVNFGSAVLGLSETCNICIPAVTSTEFTVSNNQNVKSTSDCNTNSTVRSLDTQVLLYYYSGCSLWLFCVVELTEKLKRASERNSDLQKALRIVDAQCEKLVRSFQELKLRYKTKKSDRLLKSRSEINIIPPACSSSERSDTDLGHSTLERNCMLLYRNFQDNGSDASDAVKRSYTPCLSTVRKRPRNDLC</sequence>
<reference evidence="2 3" key="2">
    <citation type="submission" date="2018-11" db="EMBL/GenBank/DDBJ databases">
        <authorList>
            <consortium name="Pathogen Informatics"/>
        </authorList>
    </citation>
    <scope>NUCLEOTIDE SEQUENCE [LARGE SCALE GENOMIC DNA]</scope>
</reference>
<evidence type="ECO:0000313" key="4">
    <source>
        <dbReference type="WBParaSite" id="TCLT_0000419701-mRNA-1"/>
    </source>
</evidence>
<dbReference type="WBParaSite" id="TCLT_0000419701-mRNA-1">
    <property type="protein sequence ID" value="TCLT_0000419701-mRNA-1"/>
    <property type="gene ID" value="TCLT_0000419701"/>
</dbReference>
<gene>
    <name evidence="2" type="ORF">TCLT_LOCUS4186</name>
</gene>
<dbReference type="OrthoDB" id="5919042at2759"/>
<keyword evidence="1" id="KW-0175">Coiled coil</keyword>
<proteinExistence type="predicted"/>
<dbReference type="OMA" id="AKLRCDY"/>
<name>A0A158RBD3_THECL</name>
<dbReference type="Gene3D" id="1.10.520.60">
    <property type="match status" value="1"/>
</dbReference>